<reference evidence="1" key="1">
    <citation type="submission" date="2014-11" db="EMBL/GenBank/DDBJ databases">
        <authorList>
            <person name="Amaro Gonzalez C."/>
        </authorList>
    </citation>
    <scope>NUCLEOTIDE SEQUENCE</scope>
</reference>
<dbReference type="AlphaFoldDB" id="A0A0E9S3G1"/>
<accession>A0A0E9S3G1</accession>
<reference evidence="1" key="2">
    <citation type="journal article" date="2015" name="Fish Shellfish Immunol.">
        <title>Early steps in the European eel (Anguilla anguilla)-Vibrio vulnificus interaction in the gills: Role of the RtxA13 toxin.</title>
        <authorList>
            <person name="Callol A."/>
            <person name="Pajuelo D."/>
            <person name="Ebbesson L."/>
            <person name="Teles M."/>
            <person name="MacKenzie S."/>
            <person name="Amaro C."/>
        </authorList>
    </citation>
    <scope>NUCLEOTIDE SEQUENCE</scope>
</reference>
<organism evidence="1">
    <name type="scientific">Anguilla anguilla</name>
    <name type="common">European freshwater eel</name>
    <name type="synonym">Muraena anguilla</name>
    <dbReference type="NCBI Taxonomy" id="7936"/>
    <lineage>
        <taxon>Eukaryota</taxon>
        <taxon>Metazoa</taxon>
        <taxon>Chordata</taxon>
        <taxon>Craniata</taxon>
        <taxon>Vertebrata</taxon>
        <taxon>Euteleostomi</taxon>
        <taxon>Actinopterygii</taxon>
        <taxon>Neopterygii</taxon>
        <taxon>Teleostei</taxon>
        <taxon>Anguilliformes</taxon>
        <taxon>Anguillidae</taxon>
        <taxon>Anguilla</taxon>
    </lineage>
</organism>
<protein>
    <submittedName>
        <fullName evidence="1">Uncharacterized protein</fullName>
    </submittedName>
</protein>
<name>A0A0E9S3G1_ANGAN</name>
<dbReference type="EMBL" id="GBXM01073357">
    <property type="protein sequence ID" value="JAH35220.1"/>
    <property type="molecule type" value="Transcribed_RNA"/>
</dbReference>
<evidence type="ECO:0000313" key="1">
    <source>
        <dbReference type="EMBL" id="JAH35220.1"/>
    </source>
</evidence>
<proteinExistence type="predicted"/>
<sequence length="53" mass="6016">MLTSTSSSGVLSFSVALTQKEWRRGMVSMETQPTGMPRWRVMMCTAEIFLVQM</sequence>